<keyword evidence="5 9" id="KW-0297">G-protein coupled receptor</keyword>
<feature type="transmembrane region" description="Helical" evidence="10">
    <location>
        <begin position="36"/>
        <end position="58"/>
    </location>
</feature>
<dbReference type="InterPro" id="IPR017452">
    <property type="entry name" value="GPCR_Rhodpsn_7TM"/>
</dbReference>
<evidence type="ECO:0000256" key="3">
    <source>
        <dbReference type="ARBA" id="ARBA00022692"/>
    </source>
</evidence>
<dbReference type="KEGG" id="cvn:111118421"/>
<dbReference type="GO" id="GO:0004983">
    <property type="term" value="F:neuropeptide Y receptor activity"/>
    <property type="evidence" value="ECO:0007669"/>
    <property type="project" value="InterPro"/>
</dbReference>
<feature type="transmembrane region" description="Helical" evidence="10">
    <location>
        <begin position="110"/>
        <end position="138"/>
    </location>
</feature>
<feature type="domain" description="G-protein coupled receptors family 1 profile" evidence="11">
    <location>
        <begin position="49"/>
        <end position="320"/>
    </location>
</feature>
<protein>
    <submittedName>
        <fullName evidence="13">Substance-P receptor-like isoform X1</fullName>
    </submittedName>
</protein>
<accession>A0A8B8CGE7</accession>
<reference evidence="13" key="1">
    <citation type="submission" date="2025-08" db="UniProtKB">
        <authorList>
            <consortium name="RefSeq"/>
        </authorList>
    </citation>
    <scope>IDENTIFICATION</scope>
    <source>
        <tissue evidence="13">Whole sample</tissue>
    </source>
</reference>
<dbReference type="SUPFAM" id="SSF81321">
    <property type="entry name" value="Family A G protein-coupled receptor-like"/>
    <property type="match status" value="1"/>
</dbReference>
<dbReference type="Proteomes" id="UP000694844">
    <property type="component" value="Chromosome 2"/>
</dbReference>
<comment type="similarity">
    <text evidence="2 9">Belongs to the G-protein coupled receptor 1 family.</text>
</comment>
<feature type="transmembrane region" description="Helical" evidence="10">
    <location>
        <begin position="259"/>
        <end position="277"/>
    </location>
</feature>
<dbReference type="PROSITE" id="PS00237">
    <property type="entry name" value="G_PROTEIN_RECEP_F1_1"/>
    <property type="match status" value="1"/>
</dbReference>
<evidence type="ECO:0000313" key="13">
    <source>
        <dbReference type="RefSeq" id="XP_022313601.1"/>
    </source>
</evidence>
<keyword evidence="7 9" id="KW-0675">Receptor</keyword>
<evidence type="ECO:0000256" key="8">
    <source>
        <dbReference type="ARBA" id="ARBA00023224"/>
    </source>
</evidence>
<feature type="transmembrane region" description="Helical" evidence="10">
    <location>
        <begin position="297"/>
        <end position="323"/>
    </location>
</feature>
<dbReference type="InterPro" id="IPR000276">
    <property type="entry name" value="GPCR_Rhodpsn"/>
</dbReference>
<name>A0A8B8CGE7_CRAVI</name>
<gene>
    <name evidence="13" type="primary">LOC111118421</name>
</gene>
<dbReference type="PANTHER" id="PTHR45695:SF28">
    <property type="entry name" value="G-PROTEIN COUPLED RECEPTORS FAMILY 1 PROFILE DOMAIN-CONTAINING PROTEIN"/>
    <property type="match status" value="1"/>
</dbReference>
<dbReference type="GO" id="GO:0005886">
    <property type="term" value="C:plasma membrane"/>
    <property type="evidence" value="ECO:0007669"/>
    <property type="project" value="TreeGrafter"/>
</dbReference>
<evidence type="ECO:0000256" key="2">
    <source>
        <dbReference type="ARBA" id="ARBA00010663"/>
    </source>
</evidence>
<sequence>MDLNETFNFSDFDTRHHDYPISLLTPVPTGEAAAKITVYTFLILTALIGNTLIILVVLKNKRMQTTTNYFLVNLAVSDLVVSLSCSWVHLVDNLTEGWILGNFFCPFNTFAQVASLVSSILSLTLVACDRFFGIVYAMKAHIIERKAKPVIIAIWVISCVVAIPMLIYRRVHERHWKNHVERWCDDVEWSIDLDNGEAHYHKPTRVAYWTCVSVILFFIPIIAMVGAYCGIIKTLWSTKIPGERVYKENLVQNKMKRKVIVMLIVILAVFALCWSPLQITILYSEYRGDHTKQLNDWYYHLLFAARLLAFSNSAFNPLIYAGFNENFRKGLLNLLGCYTKVRWTPVNRMDSFRSTTLNSTKSEPLDLINRHYFFKESIERPASKALHSM</sequence>
<evidence type="ECO:0000256" key="7">
    <source>
        <dbReference type="ARBA" id="ARBA00023170"/>
    </source>
</evidence>
<evidence type="ECO:0000256" key="6">
    <source>
        <dbReference type="ARBA" id="ARBA00023136"/>
    </source>
</evidence>
<keyword evidence="3 9" id="KW-0812">Transmembrane</keyword>
<comment type="subcellular location">
    <subcellularLocation>
        <location evidence="1">Membrane</location>
        <topology evidence="1">Multi-pass membrane protein</topology>
    </subcellularLocation>
</comment>
<dbReference type="AlphaFoldDB" id="A0A8B8CGE7"/>
<proteinExistence type="inferred from homology"/>
<keyword evidence="4 10" id="KW-1133">Transmembrane helix</keyword>
<dbReference type="GeneID" id="111118421"/>
<evidence type="ECO:0000259" key="11">
    <source>
        <dbReference type="PROSITE" id="PS50262"/>
    </source>
</evidence>
<evidence type="ECO:0000256" key="4">
    <source>
        <dbReference type="ARBA" id="ARBA00022989"/>
    </source>
</evidence>
<evidence type="ECO:0000313" key="12">
    <source>
        <dbReference type="Proteomes" id="UP000694844"/>
    </source>
</evidence>
<evidence type="ECO:0000256" key="9">
    <source>
        <dbReference type="RuleBase" id="RU000688"/>
    </source>
</evidence>
<dbReference type="PANTHER" id="PTHR45695">
    <property type="entry name" value="LEUCOKININ RECEPTOR-RELATED"/>
    <property type="match status" value="1"/>
</dbReference>
<dbReference type="Pfam" id="PF00001">
    <property type="entry name" value="7tm_1"/>
    <property type="match status" value="1"/>
</dbReference>
<dbReference type="InterPro" id="IPR000611">
    <property type="entry name" value="NPY_rcpt"/>
</dbReference>
<dbReference type="Gene3D" id="1.20.1070.10">
    <property type="entry name" value="Rhodopsin 7-helix transmembrane proteins"/>
    <property type="match status" value="1"/>
</dbReference>
<feature type="transmembrane region" description="Helical" evidence="10">
    <location>
        <begin position="150"/>
        <end position="168"/>
    </location>
</feature>
<organism evidence="12 13">
    <name type="scientific">Crassostrea virginica</name>
    <name type="common">Eastern oyster</name>
    <dbReference type="NCBI Taxonomy" id="6565"/>
    <lineage>
        <taxon>Eukaryota</taxon>
        <taxon>Metazoa</taxon>
        <taxon>Spiralia</taxon>
        <taxon>Lophotrochozoa</taxon>
        <taxon>Mollusca</taxon>
        <taxon>Bivalvia</taxon>
        <taxon>Autobranchia</taxon>
        <taxon>Pteriomorphia</taxon>
        <taxon>Ostreida</taxon>
        <taxon>Ostreoidea</taxon>
        <taxon>Ostreidae</taxon>
        <taxon>Crassostrea</taxon>
    </lineage>
</organism>
<dbReference type="PROSITE" id="PS50262">
    <property type="entry name" value="G_PROTEIN_RECEP_F1_2"/>
    <property type="match status" value="1"/>
</dbReference>
<evidence type="ECO:0000256" key="1">
    <source>
        <dbReference type="ARBA" id="ARBA00004141"/>
    </source>
</evidence>
<feature type="transmembrane region" description="Helical" evidence="10">
    <location>
        <begin position="206"/>
        <end position="231"/>
    </location>
</feature>
<keyword evidence="12" id="KW-1185">Reference proteome</keyword>
<evidence type="ECO:0000256" key="5">
    <source>
        <dbReference type="ARBA" id="ARBA00023040"/>
    </source>
</evidence>
<dbReference type="PRINTS" id="PR01012">
    <property type="entry name" value="NRPEPTIDEYR"/>
</dbReference>
<evidence type="ECO:0000256" key="10">
    <source>
        <dbReference type="SAM" id="Phobius"/>
    </source>
</evidence>
<keyword evidence="6 10" id="KW-0472">Membrane</keyword>
<feature type="transmembrane region" description="Helical" evidence="10">
    <location>
        <begin position="70"/>
        <end position="90"/>
    </location>
</feature>
<dbReference type="PRINTS" id="PR00237">
    <property type="entry name" value="GPCRRHODOPSN"/>
</dbReference>
<dbReference type="SMART" id="SM01381">
    <property type="entry name" value="7TM_GPCR_Srsx"/>
    <property type="match status" value="1"/>
</dbReference>
<dbReference type="OrthoDB" id="5975505at2759"/>
<keyword evidence="8 9" id="KW-0807">Transducer</keyword>
<dbReference type="RefSeq" id="XP_022313601.1">
    <property type="nucleotide sequence ID" value="XM_022457893.1"/>
</dbReference>